<evidence type="ECO:0000313" key="3">
    <source>
        <dbReference type="Proteomes" id="UP000282892"/>
    </source>
</evidence>
<keyword evidence="1" id="KW-0472">Membrane</keyword>
<accession>A0A3Q9QRQ4</accession>
<keyword evidence="1" id="KW-0812">Transmembrane</keyword>
<keyword evidence="3" id="KW-1185">Reference proteome</keyword>
<keyword evidence="1" id="KW-1133">Transmembrane helix</keyword>
<dbReference type="EMBL" id="CP022572">
    <property type="protein sequence ID" value="AZU60071.1"/>
    <property type="molecule type" value="Genomic_DNA"/>
</dbReference>
<protein>
    <submittedName>
        <fullName evidence="2">Uncharacterized protein</fullName>
    </submittedName>
</protein>
<name>A0A3Q9QRQ4_9BACI</name>
<dbReference type="KEGG" id="nmk:CHR53_01575"/>
<dbReference type="STRING" id="1193713.GCA_001636315_02868"/>
<organism evidence="2 3">
    <name type="scientific">Neobacillus mesonae</name>
    <dbReference type="NCBI Taxonomy" id="1193713"/>
    <lineage>
        <taxon>Bacteria</taxon>
        <taxon>Bacillati</taxon>
        <taxon>Bacillota</taxon>
        <taxon>Bacilli</taxon>
        <taxon>Bacillales</taxon>
        <taxon>Bacillaceae</taxon>
        <taxon>Neobacillus</taxon>
    </lineage>
</organism>
<proteinExistence type="predicted"/>
<reference evidence="2 3" key="1">
    <citation type="submission" date="2017-07" db="EMBL/GenBank/DDBJ databases">
        <title>The complete genome sequence of Bacillus mesonae strain H20-5, an efficient strain improving plant abiotic stress resistance.</title>
        <authorList>
            <person name="Kim S.Y."/>
            <person name="Song H."/>
            <person name="Sang M.K."/>
            <person name="Weon H.-Y."/>
            <person name="Song J."/>
        </authorList>
    </citation>
    <scope>NUCLEOTIDE SEQUENCE [LARGE SCALE GENOMIC DNA]</scope>
    <source>
        <strain evidence="2 3">H20-5</strain>
    </source>
</reference>
<sequence length="72" mass="8593">MILIILGFLFLFGYEWTYLKNKNRKKRTYWIVFCIMGASFFYCISTAYFKHVPSPIDLIQFLFGPIQQKIIG</sequence>
<gene>
    <name evidence="2" type="ORF">CHR53_01575</name>
</gene>
<dbReference type="AlphaFoldDB" id="A0A3Q9QRQ4"/>
<evidence type="ECO:0000313" key="2">
    <source>
        <dbReference type="EMBL" id="AZU60071.1"/>
    </source>
</evidence>
<dbReference type="Proteomes" id="UP000282892">
    <property type="component" value="Chromosome"/>
</dbReference>
<feature type="transmembrane region" description="Helical" evidence="1">
    <location>
        <begin position="29"/>
        <end position="49"/>
    </location>
</feature>
<evidence type="ECO:0000256" key="1">
    <source>
        <dbReference type="SAM" id="Phobius"/>
    </source>
</evidence>